<dbReference type="Proteomes" id="UP000013782">
    <property type="component" value="Unassembled WGS sequence"/>
</dbReference>
<comment type="caution">
    <text evidence="1">The sequence shown here is derived from an EMBL/GenBank/DDBJ whole genome shotgun (WGS) entry which is preliminary data.</text>
</comment>
<proteinExistence type="predicted"/>
<protein>
    <submittedName>
        <fullName evidence="1">Uncharacterized protein</fullName>
    </submittedName>
</protein>
<name>R2RSJ6_9ENTE</name>
<dbReference type="PATRIC" id="fig|1158607.3.peg.5223"/>
<dbReference type="AlphaFoldDB" id="R2RSJ6"/>
<dbReference type="RefSeq" id="WP_010760171.1">
    <property type="nucleotide sequence ID" value="NZ_ASWD01000009.1"/>
</dbReference>
<dbReference type="HOGENOM" id="CLU_1793491_0_0_9"/>
<organism evidence="1 2">
    <name type="scientific">Enterococcus pallens ATCC BAA-351</name>
    <dbReference type="NCBI Taxonomy" id="1158607"/>
    <lineage>
        <taxon>Bacteria</taxon>
        <taxon>Bacillati</taxon>
        <taxon>Bacillota</taxon>
        <taxon>Bacilli</taxon>
        <taxon>Lactobacillales</taxon>
        <taxon>Enterococcaceae</taxon>
        <taxon>Enterococcus</taxon>
    </lineage>
</organism>
<dbReference type="eggNOG" id="ENOG5032HHT">
    <property type="taxonomic scope" value="Bacteria"/>
</dbReference>
<evidence type="ECO:0000313" key="2">
    <source>
        <dbReference type="Proteomes" id="UP000013782"/>
    </source>
</evidence>
<accession>R2RSJ6</accession>
<dbReference type="EMBL" id="AJAQ01000054">
    <property type="protein sequence ID" value="EOH86330.1"/>
    <property type="molecule type" value="Genomic_DNA"/>
</dbReference>
<gene>
    <name evidence="1" type="ORF">UAU_05252</name>
</gene>
<sequence>MVKESIPKSTYSMGELVAAVNKQEQGLFQIPNSELTVADARFFDLLDVEHQANEKVLVLSSLEHEQDYFIVGSNVVKWTDNWSGEDERIYEGNVQDDFEISFEGEVFKVNSKNLELVIKNNQLKAPVVQIDMGTVNEQTNKANSQELNQ</sequence>
<reference evidence="1 2" key="1">
    <citation type="submission" date="2013-02" db="EMBL/GenBank/DDBJ databases">
        <title>The Genome Sequence of Enterococcus pallens BAA-351.</title>
        <authorList>
            <consortium name="The Broad Institute Genome Sequencing Platform"/>
            <consortium name="The Broad Institute Genome Sequencing Center for Infectious Disease"/>
            <person name="Earl A.M."/>
            <person name="Gilmore M.S."/>
            <person name="Lebreton F."/>
            <person name="Walker B."/>
            <person name="Young S.K."/>
            <person name="Zeng Q."/>
            <person name="Gargeya S."/>
            <person name="Fitzgerald M."/>
            <person name="Haas B."/>
            <person name="Abouelleil A."/>
            <person name="Alvarado L."/>
            <person name="Arachchi H.M."/>
            <person name="Berlin A.M."/>
            <person name="Chapman S.B."/>
            <person name="Dewar J."/>
            <person name="Goldberg J."/>
            <person name="Griggs A."/>
            <person name="Gujja S."/>
            <person name="Hansen M."/>
            <person name="Howarth C."/>
            <person name="Imamovic A."/>
            <person name="Larimer J."/>
            <person name="McCowan C."/>
            <person name="Murphy C."/>
            <person name="Neiman D."/>
            <person name="Pearson M."/>
            <person name="Priest M."/>
            <person name="Roberts A."/>
            <person name="Saif S."/>
            <person name="Shea T."/>
            <person name="Sisk P."/>
            <person name="Sykes S."/>
            <person name="Wortman J."/>
            <person name="Nusbaum C."/>
            <person name="Birren B."/>
        </authorList>
    </citation>
    <scope>NUCLEOTIDE SEQUENCE [LARGE SCALE GENOMIC DNA]</scope>
    <source>
        <strain evidence="1 2">ATCC BAA-351</strain>
    </source>
</reference>
<dbReference type="STRING" id="160454.RV10_GL002388"/>
<keyword evidence="2" id="KW-1185">Reference proteome</keyword>
<evidence type="ECO:0000313" key="1">
    <source>
        <dbReference type="EMBL" id="EOH86330.1"/>
    </source>
</evidence>
<dbReference type="OrthoDB" id="2200398at2"/>